<evidence type="ECO:0000313" key="1">
    <source>
        <dbReference type="EMBL" id="KLN58877.1"/>
    </source>
</evidence>
<gene>
    <name evidence="1" type="ORF">WH96_20660</name>
</gene>
<accession>A0A0H2MDW9</accession>
<sequence length="723" mass="74647">MTDGLTNTGKEIVSGEEGKDLLVGQAASALEVTAPAGGETKTISLEKGQTATLSFDATAATPVIEGNDFVLTFDSNGDGSADSRIVFQNLVENAQGADAPVLVIGGIELSSSLLIGQAQALAEGETLETAAGAGAGPQGGGGSVYNDDFGDILDGLNAQNGLDGTLAELAAAALVNDDLDPAEGTFSFTFATTDVVSFIKGGVEGSFVGGFEDWQANQHLGDAKATDDPSTPDVDESTSPMQIVFTFTPADNEVVDSVDVTALPEGVTLYVGGFEAGNIVFSNVPGNEVGTLPINILGSDLDEVYLKGAEHSDVDLPVTVIANISDPDSGETASLTFSATAIIDAAADKPVLNTSAGSGEAVVLNEGFDNVLNWDVFDAGGVSRQNGDVSLTPDNSTASAAAIFLGVTVADLNAAAENNTGSSENFSNSDATAIQQSVFVTEGQKLTLDFNFISTEGGFGGVFNDTAFLVINGEIIPLAQAASGSVDGIYEYTFTSSGEATIGIAIFNEGDTFADPRLIVESLKITQDAEHLVKVNEEELIKIPVEVTFPDFADDSETHLLKLDGVPNDWILNLEESFGHLLPSGSTLTDFVSIVSSDVGADGFTTYVLNIGELVDALGGTLNASVVFDPLDWSTQRLDNGASNEHGPAEVTVTAIASENITDQDLTDLNDDAETSLIVTVDVPEDAPIVRNTAIALDETDGLQTNAEKRVENGNHTARVDAG</sequence>
<comment type="caution">
    <text evidence="1">The sequence shown here is derived from an EMBL/GenBank/DDBJ whole genome shotgun (WGS) entry which is preliminary data.</text>
</comment>
<dbReference type="STRING" id="1489064.WH96_20660"/>
<feature type="non-terminal residue" evidence="1">
    <location>
        <position position="723"/>
    </location>
</feature>
<dbReference type="OrthoDB" id="8253226at2"/>
<keyword evidence="2" id="KW-1185">Reference proteome</keyword>
<evidence type="ECO:0008006" key="3">
    <source>
        <dbReference type="Google" id="ProtNLM"/>
    </source>
</evidence>
<name>A0A0H2MDW9_9PROT</name>
<organism evidence="1 2">
    <name type="scientific">Kiloniella spongiae</name>
    <dbReference type="NCBI Taxonomy" id="1489064"/>
    <lineage>
        <taxon>Bacteria</taxon>
        <taxon>Pseudomonadati</taxon>
        <taxon>Pseudomonadota</taxon>
        <taxon>Alphaproteobacteria</taxon>
        <taxon>Rhodospirillales</taxon>
        <taxon>Kiloniellaceae</taxon>
        <taxon>Kiloniella</taxon>
    </lineage>
</organism>
<dbReference type="RefSeq" id="WP_047766151.1">
    <property type="nucleotide sequence ID" value="NZ_LAQL01000032.1"/>
</dbReference>
<dbReference type="AlphaFoldDB" id="A0A0H2MDW9"/>
<dbReference type="EMBL" id="LAQL01000032">
    <property type="protein sequence ID" value="KLN58877.1"/>
    <property type="molecule type" value="Genomic_DNA"/>
</dbReference>
<proteinExistence type="predicted"/>
<evidence type="ECO:0000313" key="2">
    <source>
        <dbReference type="Proteomes" id="UP000035444"/>
    </source>
</evidence>
<dbReference type="Proteomes" id="UP000035444">
    <property type="component" value="Unassembled WGS sequence"/>
</dbReference>
<reference evidence="1 2" key="1">
    <citation type="submission" date="2015-03" db="EMBL/GenBank/DDBJ databases">
        <title>Genome Sequence of Kiloniella spongiae MEBiC09566, isolated from a marine sponge.</title>
        <authorList>
            <person name="Shao Z."/>
            <person name="Wang L."/>
            <person name="Li X."/>
        </authorList>
    </citation>
    <scope>NUCLEOTIDE SEQUENCE [LARGE SCALE GENOMIC DNA]</scope>
    <source>
        <strain evidence="1 2">MEBiC09566</strain>
    </source>
</reference>
<protein>
    <recommendedName>
        <fullName evidence="3">DUF5801 domain-containing protein</fullName>
    </recommendedName>
</protein>